<dbReference type="EMBL" id="CP104013">
    <property type="protein sequence ID" value="UYP46440.1"/>
    <property type="molecule type" value="Genomic_DNA"/>
</dbReference>
<dbReference type="Pfam" id="PF03692">
    <property type="entry name" value="CxxCxxCC"/>
    <property type="match status" value="1"/>
</dbReference>
<evidence type="ECO:0008006" key="3">
    <source>
        <dbReference type="Google" id="ProtNLM"/>
    </source>
</evidence>
<reference evidence="1" key="1">
    <citation type="submission" date="2022-09" db="EMBL/GenBank/DDBJ databases">
        <title>Actin cytoskeleton and complex cell architecture in an #Asgard archaeon.</title>
        <authorList>
            <person name="Ponce Toledo R.I."/>
            <person name="Schleper C."/>
            <person name="Rodrigues Oliveira T."/>
            <person name="Wollweber F."/>
            <person name="Xu J."/>
            <person name="Rittmann S."/>
            <person name="Klingl A."/>
            <person name="Pilhofer M."/>
        </authorList>
    </citation>
    <scope>NUCLEOTIDE SEQUENCE</scope>
    <source>
        <strain evidence="1">B-35</strain>
    </source>
</reference>
<gene>
    <name evidence="1" type="ORF">NEF87_002725</name>
</gene>
<proteinExistence type="predicted"/>
<dbReference type="InterPro" id="IPR005358">
    <property type="entry name" value="Puta_zinc/iron-chelating_dom"/>
</dbReference>
<accession>A0ABY6HSE5</accession>
<sequence>MKICKTCGICCQSTEMELSIKDINRIEESNKTKHTKDDFCSFENGYYLLKNVNNSCIFYDLKLKQCQIYSVRPEGCRFYPMIYNIDQDKCELDSDCPYRNQFYQHPPVFKTKCKALRKWVNANLLKD</sequence>
<protein>
    <recommendedName>
        <fullName evidence="3">YkgJ family cysteine cluster protein</fullName>
    </recommendedName>
</protein>
<evidence type="ECO:0000313" key="2">
    <source>
        <dbReference type="Proteomes" id="UP001208689"/>
    </source>
</evidence>
<organism evidence="1 2">
    <name type="scientific">Candidatus Lokiarchaeum ossiferum</name>
    <dbReference type="NCBI Taxonomy" id="2951803"/>
    <lineage>
        <taxon>Archaea</taxon>
        <taxon>Promethearchaeati</taxon>
        <taxon>Promethearchaeota</taxon>
        <taxon>Promethearchaeia</taxon>
        <taxon>Promethearchaeales</taxon>
        <taxon>Promethearchaeaceae</taxon>
        <taxon>Candidatus Lokiarchaeum</taxon>
    </lineage>
</organism>
<keyword evidence="2" id="KW-1185">Reference proteome</keyword>
<dbReference type="Proteomes" id="UP001208689">
    <property type="component" value="Chromosome"/>
</dbReference>
<dbReference type="PANTHER" id="PTHR35866">
    <property type="entry name" value="PUTATIVE-RELATED"/>
    <property type="match status" value="1"/>
</dbReference>
<name>A0ABY6HSE5_9ARCH</name>
<dbReference type="PANTHER" id="PTHR35866:SF2">
    <property type="entry name" value="YKGJ FAMILY CYSTEINE CLUSTER PROTEIN"/>
    <property type="match status" value="1"/>
</dbReference>
<evidence type="ECO:0000313" key="1">
    <source>
        <dbReference type="EMBL" id="UYP46440.1"/>
    </source>
</evidence>